<organism evidence="2 3">
    <name type="scientific">Aureicoccus marinus</name>
    <dbReference type="NCBI Taxonomy" id="754435"/>
    <lineage>
        <taxon>Bacteria</taxon>
        <taxon>Pseudomonadati</taxon>
        <taxon>Bacteroidota</taxon>
        <taxon>Flavobacteriia</taxon>
        <taxon>Flavobacteriales</taxon>
        <taxon>Flavobacteriaceae</taxon>
        <taxon>Aureicoccus</taxon>
    </lineage>
</organism>
<sequence>MKEKEENHFWIFRPALYKDWVKEQRSTRIPALELWIRIFLAPLICLAGGYYINGFLYPLLFAFSISLSNIQKELEKFNFLFFVPNLILSFAVFWMGVLMWVLFGNFLKLVLGVNMDGAFWFTGIIVFVFTPILLFRLYALFFNYHMKSTSNLLRIALCLILINSSFFASDYLKTDFFELWISDDQTNFPYFVWLVSCCLTLQLLIYSRHIRPDSTSK</sequence>
<feature type="transmembrane region" description="Helical" evidence="1">
    <location>
        <begin position="118"/>
        <end position="139"/>
    </location>
</feature>
<comment type="caution">
    <text evidence="2">The sequence shown here is derived from an EMBL/GenBank/DDBJ whole genome shotgun (WGS) entry which is preliminary data.</text>
</comment>
<reference evidence="3" key="1">
    <citation type="submission" date="2016-11" db="EMBL/GenBank/DDBJ databases">
        <title>Trade-off between light-utilization and light-protection in marine flavobacteria.</title>
        <authorList>
            <person name="Kumagai Y."/>
            <person name="Yoshizawa S."/>
            <person name="Kogure K."/>
        </authorList>
    </citation>
    <scope>NUCLEOTIDE SEQUENCE [LARGE SCALE GENOMIC DNA]</scope>
    <source>
        <strain evidence="3">SG-18</strain>
    </source>
</reference>
<keyword evidence="1" id="KW-0812">Transmembrane</keyword>
<accession>A0A2S7T4T9</accession>
<protein>
    <submittedName>
        <fullName evidence="2">Uncharacterized protein</fullName>
    </submittedName>
</protein>
<feature type="transmembrane region" description="Helical" evidence="1">
    <location>
        <begin position="188"/>
        <end position="207"/>
    </location>
</feature>
<name>A0A2S7T4T9_9FLAO</name>
<keyword evidence="3" id="KW-1185">Reference proteome</keyword>
<dbReference type="AlphaFoldDB" id="A0A2S7T4T9"/>
<gene>
    <name evidence="2" type="ORF">BST99_00865</name>
</gene>
<feature type="transmembrane region" description="Helical" evidence="1">
    <location>
        <begin position="34"/>
        <end position="67"/>
    </location>
</feature>
<evidence type="ECO:0000313" key="2">
    <source>
        <dbReference type="EMBL" id="PQJ14495.1"/>
    </source>
</evidence>
<keyword evidence="1" id="KW-0472">Membrane</keyword>
<evidence type="ECO:0000313" key="3">
    <source>
        <dbReference type="Proteomes" id="UP000239366"/>
    </source>
</evidence>
<keyword evidence="1" id="KW-1133">Transmembrane helix</keyword>
<feature type="transmembrane region" description="Helical" evidence="1">
    <location>
        <begin position="151"/>
        <end position="168"/>
    </location>
</feature>
<evidence type="ECO:0000256" key="1">
    <source>
        <dbReference type="SAM" id="Phobius"/>
    </source>
</evidence>
<dbReference type="EMBL" id="MQVX01000001">
    <property type="protein sequence ID" value="PQJ14495.1"/>
    <property type="molecule type" value="Genomic_DNA"/>
</dbReference>
<dbReference type="Proteomes" id="UP000239366">
    <property type="component" value="Unassembled WGS sequence"/>
</dbReference>
<feature type="transmembrane region" description="Helical" evidence="1">
    <location>
        <begin position="79"/>
        <end position="103"/>
    </location>
</feature>
<proteinExistence type="predicted"/>